<feature type="transmembrane region" description="Helical" evidence="2">
    <location>
        <begin position="82"/>
        <end position="102"/>
    </location>
</feature>
<comment type="caution">
    <text evidence="3">The sequence shown here is derived from an EMBL/GenBank/DDBJ whole genome shotgun (WGS) entry which is preliminary data.</text>
</comment>
<feature type="transmembrane region" description="Helical" evidence="2">
    <location>
        <begin position="157"/>
        <end position="185"/>
    </location>
</feature>
<keyword evidence="2" id="KW-0472">Membrane</keyword>
<reference evidence="3 4" key="1">
    <citation type="submission" date="2015-10" db="EMBL/GenBank/DDBJ databases">
        <authorList>
            <person name="Gilbert D.G."/>
        </authorList>
    </citation>
    <scope>NUCLEOTIDE SEQUENCE [LARGE SCALE GENOMIC DNA]</scope>
    <source>
        <strain evidence="3 4">NRRL B-16712</strain>
    </source>
</reference>
<keyword evidence="2" id="KW-1133">Transmembrane helix</keyword>
<gene>
    <name evidence="3" type="ORF">ADL15_13530</name>
</gene>
<feature type="transmembrane region" description="Helical" evidence="2">
    <location>
        <begin position="114"/>
        <end position="137"/>
    </location>
</feature>
<proteinExistence type="predicted"/>
<organism evidence="3 4">
    <name type="scientific">Actinoplanes awajinensis subsp. mycoplanecinus</name>
    <dbReference type="NCBI Taxonomy" id="135947"/>
    <lineage>
        <taxon>Bacteria</taxon>
        <taxon>Bacillati</taxon>
        <taxon>Actinomycetota</taxon>
        <taxon>Actinomycetes</taxon>
        <taxon>Micromonosporales</taxon>
        <taxon>Micromonosporaceae</taxon>
        <taxon>Actinoplanes</taxon>
    </lineage>
</organism>
<protein>
    <recommendedName>
        <fullName evidence="5">Glycosyltransferase RgtA/B/C/D-like domain-containing protein</fullName>
    </recommendedName>
</protein>
<feature type="compositionally biased region" description="Polar residues" evidence="1">
    <location>
        <begin position="406"/>
        <end position="418"/>
    </location>
</feature>
<evidence type="ECO:0000256" key="2">
    <source>
        <dbReference type="SAM" id="Phobius"/>
    </source>
</evidence>
<keyword evidence="4" id="KW-1185">Reference proteome</keyword>
<accession>A0A0X3UTD1</accession>
<dbReference type="AlphaFoldDB" id="A0A0X3UTD1"/>
<feature type="transmembrane region" description="Helical" evidence="2">
    <location>
        <begin position="356"/>
        <end position="374"/>
    </location>
</feature>
<feature type="region of interest" description="Disordered" evidence="1">
    <location>
        <begin position="380"/>
        <end position="418"/>
    </location>
</feature>
<dbReference type="EMBL" id="LLZH01000097">
    <property type="protein sequence ID" value="KUL35784.1"/>
    <property type="molecule type" value="Genomic_DNA"/>
</dbReference>
<dbReference type="OrthoDB" id="9776737at2"/>
<evidence type="ECO:0000313" key="3">
    <source>
        <dbReference type="EMBL" id="KUL35784.1"/>
    </source>
</evidence>
<evidence type="ECO:0008006" key="5">
    <source>
        <dbReference type="Google" id="ProtNLM"/>
    </source>
</evidence>
<dbReference type="RefSeq" id="WP_067689283.1">
    <property type="nucleotide sequence ID" value="NZ_LLZH01000097.1"/>
</dbReference>
<feature type="transmembrane region" description="Helical" evidence="2">
    <location>
        <begin position="287"/>
        <end position="305"/>
    </location>
</feature>
<feature type="compositionally biased region" description="Basic and acidic residues" evidence="1">
    <location>
        <begin position="394"/>
        <end position="403"/>
    </location>
</feature>
<feature type="transmembrane region" description="Helical" evidence="2">
    <location>
        <begin position="192"/>
        <end position="211"/>
    </location>
</feature>
<evidence type="ECO:0000313" key="4">
    <source>
        <dbReference type="Proteomes" id="UP000053244"/>
    </source>
</evidence>
<sequence>MRNRLDRRLTSEALLVLALIAVAVLARYAGRHEQTEDLRIFTAWYQKLMAAGGFEGLGKEIGNYNAPFLYLLWASSLLPGSILIKIKLVWTAFDVLLAFFTYRLVALRWGARAGVTGALIMVLLPTVVINASFYGQMDAMWASFALGGVYFLVRDKPWWGVVFCTVALAFKPQGIFIFPLLALLVLTGSMKVLPLVAAPITWVLLDLPAILLGRDPVELLTIYDPARQSVHVPALTSNAPSVWTFFPFTARIETVRTLAYLFTAALVLGLIHLLVARRVRMDATRIVTAAAVFAILVPFLMPGMHERYFYLADVLTLLLAIYRPRLWYVPMLVQASSLLMYQPFLFGRNDKIIDPMIPAAFMLAALIVAVHTLVTDAFAPQPAEEPDPATPVEAAEKPEEPETARTLVTSGVGNTIAG</sequence>
<dbReference type="Proteomes" id="UP000053244">
    <property type="component" value="Unassembled WGS sequence"/>
</dbReference>
<name>A0A0X3UTD1_9ACTN</name>
<keyword evidence="2" id="KW-0812">Transmembrane</keyword>
<feature type="transmembrane region" description="Helical" evidence="2">
    <location>
        <begin position="257"/>
        <end position="275"/>
    </location>
</feature>
<evidence type="ECO:0000256" key="1">
    <source>
        <dbReference type="SAM" id="MobiDB-lite"/>
    </source>
</evidence>